<comment type="caution">
    <text evidence="2">The sequence shown here is derived from an EMBL/GenBank/DDBJ whole genome shotgun (WGS) entry which is preliminary data.</text>
</comment>
<keyword evidence="1" id="KW-1133">Transmembrane helix</keyword>
<dbReference type="Proteomes" id="UP000238206">
    <property type="component" value="Unassembled WGS sequence"/>
</dbReference>
<evidence type="ECO:0000256" key="1">
    <source>
        <dbReference type="SAM" id="Phobius"/>
    </source>
</evidence>
<accession>A0A2S8I225</accession>
<dbReference type="AlphaFoldDB" id="A0A2S8I225"/>
<feature type="transmembrane region" description="Helical" evidence="1">
    <location>
        <begin position="12"/>
        <end position="31"/>
    </location>
</feature>
<reference evidence="2 3" key="1">
    <citation type="submission" date="2018-02" db="EMBL/GenBank/DDBJ databases">
        <title>Draft genome sequencing of Burkholderia cepacia Y14-15.</title>
        <authorList>
            <person name="Zheng B.-X."/>
        </authorList>
    </citation>
    <scope>NUCLEOTIDE SEQUENCE [LARGE SCALE GENOMIC DNA]</scope>
    <source>
        <strain evidence="2 3">Y14-15</strain>
    </source>
</reference>
<keyword evidence="1" id="KW-0472">Membrane</keyword>
<sequence length="84" mass="8755">MENLKRWLRGHAVVIASTVVIVGCLSSLHFLNREPVGASAVATNCTIDRSGVEAAADGSMVVKKGTRIACDGVPGRGTAYQVSK</sequence>
<gene>
    <name evidence="2" type="ORF">C5615_35945</name>
</gene>
<dbReference type="RefSeq" id="WP_105393638.1">
    <property type="nucleotide sequence ID" value="NZ_PUIQ01000085.1"/>
</dbReference>
<protein>
    <recommendedName>
        <fullName evidence="4">Lipoprotein</fullName>
    </recommendedName>
</protein>
<keyword evidence="1" id="KW-0812">Transmembrane</keyword>
<proteinExistence type="predicted"/>
<evidence type="ECO:0000313" key="2">
    <source>
        <dbReference type="EMBL" id="PQP08748.1"/>
    </source>
</evidence>
<organism evidence="2 3">
    <name type="scientific">Burkholderia cepacia</name>
    <name type="common">Pseudomonas cepacia</name>
    <dbReference type="NCBI Taxonomy" id="292"/>
    <lineage>
        <taxon>Bacteria</taxon>
        <taxon>Pseudomonadati</taxon>
        <taxon>Pseudomonadota</taxon>
        <taxon>Betaproteobacteria</taxon>
        <taxon>Burkholderiales</taxon>
        <taxon>Burkholderiaceae</taxon>
        <taxon>Burkholderia</taxon>
        <taxon>Burkholderia cepacia complex</taxon>
    </lineage>
</organism>
<name>A0A2S8I225_BURCE</name>
<dbReference type="EMBL" id="PUIQ01000085">
    <property type="protein sequence ID" value="PQP08748.1"/>
    <property type="molecule type" value="Genomic_DNA"/>
</dbReference>
<evidence type="ECO:0008006" key="4">
    <source>
        <dbReference type="Google" id="ProtNLM"/>
    </source>
</evidence>
<dbReference type="PROSITE" id="PS51257">
    <property type="entry name" value="PROKAR_LIPOPROTEIN"/>
    <property type="match status" value="1"/>
</dbReference>
<evidence type="ECO:0000313" key="3">
    <source>
        <dbReference type="Proteomes" id="UP000238206"/>
    </source>
</evidence>